<dbReference type="KEGG" id="fte:Fluta_2377"/>
<proteinExistence type="predicted"/>
<sequence precursor="true">MKTILFTTLALFILCTSCKKKEENTPTAQTPNTPISNNLFSLKGDGVPFTTNNAEVSSNEQTIGVSVGFISETSDYYSLGIKKDLAPGTYSYNGNDSFSFIMYSYDYFYRVDSGSITILSNDTILKKMEATFEFEMMETDYHSDTIQITEGHLNISY</sequence>
<reference evidence="2" key="2">
    <citation type="submission" date="2011-02" db="EMBL/GenBank/DDBJ databases">
        <title>The complete genome of Fluviicola taffensis DSM 16823.</title>
        <authorList>
            <consortium name="US DOE Joint Genome Institute (JGI-PGF)"/>
            <person name="Lucas S."/>
            <person name="Copeland A."/>
            <person name="Lapidus A."/>
            <person name="Bruce D."/>
            <person name="Goodwin L."/>
            <person name="Pitluck S."/>
            <person name="Kyrpides N."/>
            <person name="Mavromatis K."/>
            <person name="Ivanova N."/>
            <person name="Mikhailova N."/>
            <person name="Pagani I."/>
            <person name="Chertkov O."/>
            <person name="Detter J.C."/>
            <person name="Han C."/>
            <person name="Tapia R."/>
            <person name="Land M."/>
            <person name="Hauser L."/>
            <person name="Markowitz V."/>
            <person name="Cheng J.-F."/>
            <person name="Hugenholtz P."/>
            <person name="Woyke T."/>
            <person name="Wu D."/>
            <person name="Tindall B."/>
            <person name="Pomrenke H.G."/>
            <person name="Brambilla E."/>
            <person name="Klenk H.-P."/>
            <person name="Eisen J.A."/>
        </authorList>
    </citation>
    <scope>NUCLEOTIDE SEQUENCE [LARGE SCALE GENOMIC DNA]</scope>
    <source>
        <strain evidence="2">DSM 16823 / RW262 / RW262</strain>
    </source>
</reference>
<dbReference type="HOGENOM" id="CLU_1675321_0_0_10"/>
<accession>F2ICB7</accession>
<dbReference type="EMBL" id="CP002542">
    <property type="protein sequence ID" value="AEA44363.1"/>
    <property type="molecule type" value="Genomic_DNA"/>
</dbReference>
<gene>
    <name evidence="1" type="ordered locus">Fluta_2377</name>
</gene>
<organism evidence="1 2">
    <name type="scientific">Fluviicola taffensis (strain DSM 16823 / NCIMB 13979 / RW262)</name>
    <dbReference type="NCBI Taxonomy" id="755732"/>
    <lineage>
        <taxon>Bacteria</taxon>
        <taxon>Pseudomonadati</taxon>
        <taxon>Bacteroidota</taxon>
        <taxon>Flavobacteriia</taxon>
        <taxon>Flavobacteriales</taxon>
        <taxon>Crocinitomicaceae</taxon>
        <taxon>Fluviicola</taxon>
    </lineage>
</organism>
<name>F2ICB7_FLUTR</name>
<evidence type="ECO:0000313" key="1">
    <source>
        <dbReference type="EMBL" id="AEA44363.1"/>
    </source>
</evidence>
<dbReference type="Proteomes" id="UP000007463">
    <property type="component" value="Chromosome"/>
</dbReference>
<dbReference type="AlphaFoldDB" id="F2ICB7"/>
<protein>
    <submittedName>
        <fullName evidence="1">Uncharacterized protein</fullName>
    </submittedName>
</protein>
<evidence type="ECO:0000313" key="2">
    <source>
        <dbReference type="Proteomes" id="UP000007463"/>
    </source>
</evidence>
<keyword evidence="2" id="KW-1185">Reference proteome</keyword>
<reference evidence="1 2" key="1">
    <citation type="journal article" date="2011" name="Stand. Genomic Sci.">
        <title>Complete genome sequence of the gliding freshwater bacterium Fluviicola taffensis type strain (RW262).</title>
        <authorList>
            <person name="Woyke T."/>
            <person name="Chertkov O."/>
            <person name="Lapidus A."/>
            <person name="Nolan M."/>
            <person name="Lucas S."/>
            <person name="Del Rio T.G."/>
            <person name="Tice H."/>
            <person name="Cheng J.F."/>
            <person name="Tapia R."/>
            <person name="Han C."/>
            <person name="Goodwin L."/>
            <person name="Pitluck S."/>
            <person name="Liolios K."/>
            <person name="Pagani I."/>
            <person name="Ivanova N."/>
            <person name="Huntemann M."/>
            <person name="Mavromatis K."/>
            <person name="Mikhailova N."/>
            <person name="Pati A."/>
            <person name="Chen A."/>
            <person name="Palaniappan K."/>
            <person name="Land M."/>
            <person name="Hauser L."/>
            <person name="Brambilla E.M."/>
            <person name="Rohde M."/>
            <person name="Mwirichia R."/>
            <person name="Sikorski J."/>
            <person name="Tindall B.J."/>
            <person name="Goker M."/>
            <person name="Bristow J."/>
            <person name="Eisen J.A."/>
            <person name="Markowitz V."/>
            <person name="Hugenholtz P."/>
            <person name="Klenk H.P."/>
            <person name="Kyrpides N.C."/>
        </authorList>
    </citation>
    <scope>NUCLEOTIDE SEQUENCE [LARGE SCALE GENOMIC DNA]</scope>
    <source>
        <strain evidence="2">DSM 16823 / RW262 / RW262</strain>
    </source>
</reference>
<dbReference type="RefSeq" id="WP_013687133.1">
    <property type="nucleotide sequence ID" value="NC_015321.1"/>
</dbReference>